<organism evidence="1">
    <name type="scientific">marine sediment metagenome</name>
    <dbReference type="NCBI Taxonomy" id="412755"/>
    <lineage>
        <taxon>unclassified sequences</taxon>
        <taxon>metagenomes</taxon>
        <taxon>ecological metagenomes</taxon>
    </lineage>
</organism>
<dbReference type="GO" id="GO:0003677">
    <property type="term" value="F:DNA binding"/>
    <property type="evidence" value="ECO:0007669"/>
    <property type="project" value="InterPro"/>
</dbReference>
<dbReference type="SUPFAM" id="SSF47413">
    <property type="entry name" value="lambda repressor-like DNA-binding domains"/>
    <property type="match status" value="1"/>
</dbReference>
<proteinExistence type="predicted"/>
<protein>
    <submittedName>
        <fullName evidence="1">Uncharacterized protein</fullName>
    </submittedName>
</protein>
<dbReference type="InterPro" id="IPR010982">
    <property type="entry name" value="Lambda_DNA-bd_dom_sf"/>
</dbReference>
<reference evidence="1" key="1">
    <citation type="journal article" date="2014" name="Front. Microbiol.">
        <title>High frequency of phylogenetically diverse reductive dehalogenase-homologous genes in deep subseafloor sedimentary metagenomes.</title>
        <authorList>
            <person name="Kawai M."/>
            <person name="Futagami T."/>
            <person name="Toyoda A."/>
            <person name="Takaki Y."/>
            <person name="Nishi S."/>
            <person name="Hori S."/>
            <person name="Arai W."/>
            <person name="Tsubouchi T."/>
            <person name="Morono Y."/>
            <person name="Uchiyama I."/>
            <person name="Ito T."/>
            <person name="Fujiyama A."/>
            <person name="Inagaki F."/>
            <person name="Takami H."/>
        </authorList>
    </citation>
    <scope>NUCLEOTIDE SEQUENCE</scope>
    <source>
        <strain evidence="1">Expedition CK06-06</strain>
    </source>
</reference>
<sequence>NKREIEGKKPNFQSLTDSNNGLTGLTIVANLSTIVVPTGGRMLIHSLIEKQRAEHLSNAEFARRLGISRALWDLVRAGKRGFGERTLSGIVRAYPELIPELLLFLRGDTGKAAEGRRGKKG</sequence>
<accession>X1IBS0</accession>
<comment type="caution">
    <text evidence="1">The sequence shown here is derived from an EMBL/GenBank/DDBJ whole genome shotgun (WGS) entry which is preliminary data.</text>
</comment>
<dbReference type="EMBL" id="BARU01030742">
    <property type="protein sequence ID" value="GAH66730.1"/>
    <property type="molecule type" value="Genomic_DNA"/>
</dbReference>
<feature type="non-terminal residue" evidence="1">
    <location>
        <position position="1"/>
    </location>
</feature>
<name>X1IBS0_9ZZZZ</name>
<dbReference type="AlphaFoldDB" id="X1IBS0"/>
<evidence type="ECO:0000313" key="1">
    <source>
        <dbReference type="EMBL" id="GAH66730.1"/>
    </source>
</evidence>
<gene>
    <name evidence="1" type="ORF">S03H2_48730</name>
</gene>